<dbReference type="Proteomes" id="UP000297975">
    <property type="component" value="Unassembled WGS sequence"/>
</dbReference>
<feature type="transmembrane region" description="Helical" evidence="2">
    <location>
        <begin position="21"/>
        <end position="40"/>
    </location>
</feature>
<dbReference type="EMBL" id="SOPW01000010">
    <property type="protein sequence ID" value="TFB19606.1"/>
    <property type="molecule type" value="Genomic_DNA"/>
</dbReference>
<feature type="transmembrane region" description="Helical" evidence="2">
    <location>
        <begin position="119"/>
        <end position="141"/>
    </location>
</feature>
<comment type="caution">
    <text evidence="3">The sequence shown here is derived from an EMBL/GenBank/DDBJ whole genome shotgun (WGS) entry which is preliminary data.</text>
</comment>
<dbReference type="PANTHER" id="PTHR37305">
    <property type="entry name" value="INTEGRAL MEMBRANE PROTEIN-RELATED"/>
    <property type="match status" value="1"/>
</dbReference>
<evidence type="ECO:0000313" key="4">
    <source>
        <dbReference type="Proteomes" id="UP000297975"/>
    </source>
</evidence>
<keyword evidence="1" id="KW-0175">Coiled coil</keyword>
<reference evidence="3 4" key="1">
    <citation type="submission" date="2019-03" db="EMBL/GenBank/DDBJ databases">
        <authorList>
            <person name="He R.-H."/>
        </authorList>
    </citation>
    <scope>NUCLEOTIDE SEQUENCE [LARGE SCALE GENOMIC DNA]</scope>
    <source>
        <strain evidence="4">SH 714</strain>
    </source>
</reference>
<dbReference type="GO" id="GO:0005886">
    <property type="term" value="C:plasma membrane"/>
    <property type="evidence" value="ECO:0007669"/>
    <property type="project" value="UniProtKB-SubCell"/>
</dbReference>
<dbReference type="GO" id="GO:0140359">
    <property type="term" value="F:ABC-type transporter activity"/>
    <property type="evidence" value="ECO:0007669"/>
    <property type="project" value="InterPro"/>
</dbReference>
<dbReference type="Pfam" id="PF12679">
    <property type="entry name" value="ABC2_membrane_2"/>
    <property type="match status" value="1"/>
</dbReference>
<organism evidence="3 4">
    <name type="scientific">Filobacillus milosensis</name>
    <dbReference type="NCBI Taxonomy" id="94137"/>
    <lineage>
        <taxon>Bacteria</taxon>
        <taxon>Bacillati</taxon>
        <taxon>Bacillota</taxon>
        <taxon>Bacilli</taxon>
        <taxon>Bacillales</taxon>
        <taxon>Bacillaceae</taxon>
        <taxon>Filobacillus</taxon>
    </lineage>
</organism>
<dbReference type="AlphaFoldDB" id="A0A4Y8IJ41"/>
<evidence type="ECO:0000256" key="1">
    <source>
        <dbReference type="SAM" id="Coils"/>
    </source>
</evidence>
<feature type="coiled-coil region" evidence="1">
    <location>
        <begin position="50"/>
        <end position="77"/>
    </location>
</feature>
<accession>A0A4Y8IJ41</accession>
<evidence type="ECO:0000313" key="3">
    <source>
        <dbReference type="EMBL" id="TFB19606.1"/>
    </source>
</evidence>
<feature type="transmembrane region" description="Helical" evidence="2">
    <location>
        <begin position="294"/>
        <end position="316"/>
    </location>
</feature>
<proteinExistence type="predicted"/>
<keyword evidence="4" id="KW-1185">Reference proteome</keyword>
<feature type="transmembrane region" description="Helical" evidence="2">
    <location>
        <begin position="218"/>
        <end position="239"/>
    </location>
</feature>
<protein>
    <submittedName>
        <fullName evidence="3">ABC transporter permease</fullName>
    </submittedName>
</protein>
<keyword evidence="2" id="KW-1133">Transmembrane helix</keyword>
<keyword evidence="2" id="KW-0472">Membrane</keyword>
<feature type="transmembrane region" description="Helical" evidence="2">
    <location>
        <begin position="162"/>
        <end position="190"/>
    </location>
</feature>
<keyword evidence="2" id="KW-0812">Transmembrane</keyword>
<evidence type="ECO:0000256" key="2">
    <source>
        <dbReference type="SAM" id="Phobius"/>
    </source>
</evidence>
<dbReference type="PANTHER" id="PTHR37305:SF1">
    <property type="entry name" value="MEMBRANE PROTEIN"/>
    <property type="match status" value="1"/>
</dbReference>
<sequence length="324" mass="36995">MSRFFKLLFNELMKIFVRKTTWVMYGILTVIVIAGIILTITTDQIETEYSDNWREELKQENENLAEENAEMKRGSEESGIDFGVTYFEEQINKNNYYLENDIKPLNYGAWQHVLDNAGLVSLISLFTIIIGSGIVSSEFRWGTIKLLLIRPVSRTMILASKFVAVLLFALFTLIFLWIVSFISGAIVFGFEGFNPSIVLQKAEGLVYVPLVGEVLTEYGYNLVNLVMMTTFAFMISTIFRNSSIAIGLGIFLMMGGNMVVQIFSEYDWAKFILFANTNLRQYETGNVWIDGMTLGFSITMLIIYFVVFIVLSWVFFNKRDVAGQ</sequence>
<name>A0A4Y8IJ41_9BACI</name>
<feature type="transmembrane region" description="Helical" evidence="2">
    <location>
        <begin position="246"/>
        <end position="264"/>
    </location>
</feature>
<dbReference type="OrthoDB" id="8613028at2"/>
<gene>
    <name evidence="3" type="ORF">E3U55_10630</name>
</gene>
<dbReference type="RefSeq" id="WP_134340404.1">
    <property type="nucleotide sequence ID" value="NZ_SOPW01000010.1"/>
</dbReference>